<dbReference type="CDD" id="cd01949">
    <property type="entry name" value="GGDEF"/>
    <property type="match status" value="1"/>
</dbReference>
<dbReference type="RefSeq" id="WP_012948300.1">
    <property type="nucleotide sequence ID" value="NC_013757.1"/>
</dbReference>
<dbReference type="PANTHER" id="PTHR45138">
    <property type="entry name" value="REGULATORY COMPONENTS OF SENSORY TRANSDUCTION SYSTEM"/>
    <property type="match status" value="1"/>
</dbReference>
<reference evidence="4" key="2">
    <citation type="submission" date="2010-01" db="EMBL/GenBank/DDBJ databases">
        <title>The complete genome of Geodermatophilus obscurus DSM 43160.</title>
        <authorList>
            <consortium name="US DOE Joint Genome Institute (JGI-PGF)"/>
            <person name="Lucas S."/>
            <person name="Copeland A."/>
            <person name="Lapidus A."/>
            <person name="Glavina del Rio T."/>
            <person name="Dalin E."/>
            <person name="Tice H."/>
            <person name="Bruce D."/>
            <person name="Goodwin L."/>
            <person name="Pitluck S."/>
            <person name="Kyrpides N."/>
            <person name="Mavromatis K."/>
            <person name="Ivanova N."/>
            <person name="Munk A.C."/>
            <person name="Brettin T."/>
            <person name="Detter J.C."/>
            <person name="Han C."/>
            <person name="Larimer F."/>
            <person name="Land M."/>
            <person name="Hauser L."/>
            <person name="Markowitz V."/>
            <person name="Cheng J.-F."/>
            <person name="Hugenholtz P."/>
            <person name="Woyke T."/>
            <person name="Wu D."/>
            <person name="Jando M."/>
            <person name="Schneider S."/>
            <person name="Klenk H.-P."/>
            <person name="Eisen J.A."/>
        </authorList>
    </citation>
    <scope>NUCLEOTIDE SEQUENCE [LARGE SCALE GENOMIC DNA]</scope>
    <source>
        <strain evidence="4">ATCC 25078 / DSM 43160 / JCM 3152 / KCC A-0152 / KCTC 9177 / NBRC 13315 / NRRL B-3577 / G-20</strain>
    </source>
</reference>
<feature type="transmembrane region" description="Helical" evidence="1">
    <location>
        <begin position="146"/>
        <end position="167"/>
    </location>
</feature>
<sequence length="345" mass="35735">MRPPPVLRPRDEVFGARALAAMFLGSALLLVTYVLVQPEPLPEGGTAIAAGLLAGLVVCGVTLVTVPGAVLTRLCMWVVLPVVGLGVISTVAVSMPERLDLAHPLFGLVILYTASQLRAPVAAVVTALTIGCDVTVLALVEPPAEALVDAVFIGMVHAATAGLLVLVKNRVERLMSALERQAAVDGLTGLVTRRVLDDALSSALSASSTPEGTALVLVDVDTFKNINDLHGHPVGDDALVHLAGVLRRHVRSQDAVLGRLGGDELAVLLPGCWAATAAERAEHLVTAVRATPLQLADGTLLALSVSVGIAHAPQHATELRTLYAAADGALYEAKRTGRDRAVLAS</sequence>
<keyword evidence="4" id="KW-1185">Reference proteome</keyword>
<reference evidence="3 4" key="1">
    <citation type="journal article" date="2010" name="Stand. Genomic Sci.">
        <title>Complete genome sequence of Geodermatophilus obscurus type strain (G-20).</title>
        <authorList>
            <person name="Ivanova N."/>
            <person name="Sikorski J."/>
            <person name="Jando M."/>
            <person name="Munk C."/>
            <person name="Lapidus A."/>
            <person name="Glavina Del Rio T."/>
            <person name="Copeland A."/>
            <person name="Tice H."/>
            <person name="Cheng J.-F."/>
            <person name="Lucas S."/>
            <person name="Chen F."/>
            <person name="Nolan M."/>
            <person name="Bruce D."/>
            <person name="Goodwin L."/>
            <person name="Pitluck S."/>
            <person name="Mavromatis K."/>
            <person name="Mikhailova N."/>
            <person name="Pati A."/>
            <person name="Chen A."/>
            <person name="Palaniappan K."/>
            <person name="Land M."/>
            <person name="Hauser L."/>
            <person name="Chang Y.-J."/>
            <person name="Jeffries C.D."/>
            <person name="Meincke L."/>
            <person name="Brettin T."/>
            <person name="Detter J.C."/>
            <person name="Detter J.C."/>
            <person name="Rohde M."/>
            <person name="Goeker M."/>
            <person name="Bristow J."/>
            <person name="Eisen J.A."/>
            <person name="Markowitz V."/>
            <person name="Hugenholtz P."/>
            <person name="Kyrpides N.C."/>
            <person name="Klenk H.-P."/>
        </authorList>
    </citation>
    <scope>NUCLEOTIDE SEQUENCE [LARGE SCALE GENOMIC DNA]</scope>
    <source>
        <strain evidence="4">ATCC 25078 / DSM 43160 / JCM 3152 / KCC A-0152 / KCTC 9177 / NBRC 13315 / NRRL B-3577 / G-20</strain>
    </source>
</reference>
<protein>
    <submittedName>
        <fullName evidence="3">Diguanylate cyclase</fullName>
    </submittedName>
</protein>
<evidence type="ECO:0000256" key="1">
    <source>
        <dbReference type="SAM" id="Phobius"/>
    </source>
</evidence>
<evidence type="ECO:0000313" key="3">
    <source>
        <dbReference type="EMBL" id="ADB74865.1"/>
    </source>
</evidence>
<dbReference type="GO" id="GO:0043709">
    <property type="term" value="P:cell adhesion involved in single-species biofilm formation"/>
    <property type="evidence" value="ECO:0007669"/>
    <property type="project" value="TreeGrafter"/>
</dbReference>
<dbReference type="InterPro" id="IPR000160">
    <property type="entry name" value="GGDEF_dom"/>
</dbReference>
<keyword evidence="1" id="KW-1133">Transmembrane helix</keyword>
<feature type="transmembrane region" description="Helical" evidence="1">
    <location>
        <begin position="76"/>
        <end position="96"/>
    </location>
</feature>
<feature type="transmembrane region" description="Helical" evidence="1">
    <location>
        <begin position="48"/>
        <end position="70"/>
    </location>
</feature>
<dbReference type="SMART" id="SM00267">
    <property type="entry name" value="GGDEF"/>
    <property type="match status" value="1"/>
</dbReference>
<dbReference type="GO" id="GO:0052621">
    <property type="term" value="F:diguanylate cyclase activity"/>
    <property type="evidence" value="ECO:0007669"/>
    <property type="project" value="TreeGrafter"/>
</dbReference>
<name>D2SFW0_GEOOG</name>
<dbReference type="AlphaFoldDB" id="D2SFW0"/>
<dbReference type="InterPro" id="IPR043128">
    <property type="entry name" value="Rev_trsase/Diguanyl_cyclase"/>
</dbReference>
<dbReference type="eggNOG" id="COG2199">
    <property type="taxonomic scope" value="Bacteria"/>
</dbReference>
<dbReference type="GO" id="GO:1902201">
    <property type="term" value="P:negative regulation of bacterial-type flagellum-dependent cell motility"/>
    <property type="evidence" value="ECO:0007669"/>
    <property type="project" value="TreeGrafter"/>
</dbReference>
<evidence type="ECO:0000259" key="2">
    <source>
        <dbReference type="PROSITE" id="PS50887"/>
    </source>
</evidence>
<feature type="transmembrane region" description="Helical" evidence="1">
    <location>
        <begin position="14"/>
        <end position="36"/>
    </location>
</feature>
<dbReference type="InterPro" id="IPR029787">
    <property type="entry name" value="Nucleotide_cyclase"/>
</dbReference>
<dbReference type="Gene3D" id="3.30.70.270">
    <property type="match status" value="1"/>
</dbReference>
<proteinExistence type="predicted"/>
<accession>D2SFW0</accession>
<feature type="domain" description="GGDEF" evidence="2">
    <location>
        <begin position="211"/>
        <end position="345"/>
    </location>
</feature>
<dbReference type="Proteomes" id="UP000001382">
    <property type="component" value="Chromosome"/>
</dbReference>
<dbReference type="SUPFAM" id="SSF55073">
    <property type="entry name" value="Nucleotide cyclase"/>
    <property type="match status" value="1"/>
</dbReference>
<organism evidence="3 4">
    <name type="scientific">Geodermatophilus obscurus (strain ATCC 25078 / DSM 43160 / JCM 3152 / CCUG 61914 / KCC A-0152 / KCTC 9177 / NBRC 13315 / NRRL B-3577 / G-20)</name>
    <dbReference type="NCBI Taxonomy" id="526225"/>
    <lineage>
        <taxon>Bacteria</taxon>
        <taxon>Bacillati</taxon>
        <taxon>Actinomycetota</taxon>
        <taxon>Actinomycetes</taxon>
        <taxon>Geodermatophilales</taxon>
        <taxon>Geodermatophilaceae</taxon>
        <taxon>Geodermatophilus</taxon>
    </lineage>
</organism>
<dbReference type="STRING" id="526225.Gobs_2182"/>
<dbReference type="PROSITE" id="PS50887">
    <property type="entry name" value="GGDEF"/>
    <property type="match status" value="1"/>
</dbReference>
<dbReference type="Pfam" id="PF00990">
    <property type="entry name" value="GGDEF"/>
    <property type="match status" value="1"/>
</dbReference>
<evidence type="ECO:0000313" key="4">
    <source>
        <dbReference type="Proteomes" id="UP000001382"/>
    </source>
</evidence>
<gene>
    <name evidence="3" type="ordered locus">Gobs_2182</name>
</gene>
<keyword evidence="1" id="KW-0812">Transmembrane</keyword>
<dbReference type="HOGENOM" id="CLU_000445_11_1_11"/>
<dbReference type="FunFam" id="3.30.70.270:FF:000001">
    <property type="entry name" value="Diguanylate cyclase domain protein"/>
    <property type="match status" value="1"/>
</dbReference>
<dbReference type="PANTHER" id="PTHR45138:SF9">
    <property type="entry name" value="DIGUANYLATE CYCLASE DGCM-RELATED"/>
    <property type="match status" value="1"/>
</dbReference>
<dbReference type="GO" id="GO:0005886">
    <property type="term" value="C:plasma membrane"/>
    <property type="evidence" value="ECO:0007669"/>
    <property type="project" value="TreeGrafter"/>
</dbReference>
<dbReference type="NCBIfam" id="TIGR00254">
    <property type="entry name" value="GGDEF"/>
    <property type="match status" value="1"/>
</dbReference>
<keyword evidence="1" id="KW-0472">Membrane</keyword>
<dbReference type="EMBL" id="CP001867">
    <property type="protein sequence ID" value="ADB74865.1"/>
    <property type="molecule type" value="Genomic_DNA"/>
</dbReference>
<dbReference type="KEGG" id="gob:Gobs_2182"/>
<dbReference type="InterPro" id="IPR050469">
    <property type="entry name" value="Diguanylate_Cyclase"/>
</dbReference>